<gene>
    <name evidence="1" type="ORF">HMPREF9430_01289</name>
</gene>
<organism evidence="1 2">
    <name type="scientific">Solobacterium moorei F0204</name>
    <dbReference type="NCBI Taxonomy" id="706433"/>
    <lineage>
        <taxon>Bacteria</taxon>
        <taxon>Bacillati</taxon>
        <taxon>Bacillota</taxon>
        <taxon>Erysipelotrichia</taxon>
        <taxon>Erysipelotrichales</taxon>
        <taxon>Erysipelotrichaceae</taxon>
        <taxon>Solobacterium</taxon>
    </lineage>
</organism>
<keyword evidence="2" id="KW-1185">Reference proteome</keyword>
<reference evidence="1 2" key="1">
    <citation type="submission" date="2010-08" db="EMBL/GenBank/DDBJ databases">
        <authorList>
            <person name="Weinstock G."/>
            <person name="Sodergren E."/>
            <person name="Clifton S."/>
            <person name="Fulton L."/>
            <person name="Fulton B."/>
            <person name="Courtney L."/>
            <person name="Fronick C."/>
            <person name="Harrison M."/>
            <person name="Strong C."/>
            <person name="Farmer C."/>
            <person name="Delahaunty K."/>
            <person name="Markovic C."/>
            <person name="Hall O."/>
            <person name="Minx P."/>
            <person name="Tomlinson C."/>
            <person name="Mitreva M."/>
            <person name="Hou S."/>
            <person name="Chen J."/>
            <person name="Wollam A."/>
            <person name="Pepin K.H."/>
            <person name="Johnson M."/>
            <person name="Bhonagiri V."/>
            <person name="Zhang X."/>
            <person name="Suruliraj S."/>
            <person name="Warren W."/>
            <person name="Chinwalla A."/>
            <person name="Mardis E.R."/>
            <person name="Wilson R.K."/>
        </authorList>
    </citation>
    <scope>NUCLEOTIDE SEQUENCE [LARGE SCALE GENOMIC DNA]</scope>
    <source>
        <strain evidence="1 2">F0204</strain>
    </source>
</reference>
<dbReference type="HOGENOM" id="CLU_2958343_0_0_9"/>
<dbReference type="EMBL" id="AECQ01000027">
    <property type="protein sequence ID" value="EFW24199.1"/>
    <property type="molecule type" value="Genomic_DNA"/>
</dbReference>
<evidence type="ECO:0000313" key="2">
    <source>
        <dbReference type="Proteomes" id="UP000004097"/>
    </source>
</evidence>
<dbReference type="STRING" id="706433.HMPREF9430_01289"/>
<name>E7MP18_9FIRM</name>
<protein>
    <submittedName>
        <fullName evidence="1">Uncharacterized protein</fullName>
    </submittedName>
</protein>
<dbReference type="AlphaFoldDB" id="E7MP18"/>
<proteinExistence type="predicted"/>
<dbReference type="Proteomes" id="UP000004097">
    <property type="component" value="Unassembled WGS sequence"/>
</dbReference>
<dbReference type="RefSeq" id="WP_006526106.1">
    <property type="nucleotide sequence ID" value="NZ_GL637664.1"/>
</dbReference>
<comment type="caution">
    <text evidence="1">The sequence shown here is derived from an EMBL/GenBank/DDBJ whole genome shotgun (WGS) entry which is preliminary data.</text>
</comment>
<accession>E7MP18</accession>
<sequence length="59" mass="6712">MKKQLTLEEYENQSARDAIVERTASQIYRILEKKGLSYREVLRTLAGARSLAATNAKLN</sequence>
<evidence type="ECO:0000313" key="1">
    <source>
        <dbReference type="EMBL" id="EFW24199.1"/>
    </source>
</evidence>